<dbReference type="AlphaFoldDB" id="A0A0W8FG93"/>
<comment type="caution">
    <text evidence="2">The sequence shown here is derived from an EMBL/GenBank/DDBJ whole genome shotgun (WGS) entry which is preliminary data.</text>
</comment>
<sequence>MAIGTDRYLFRAVRRSGGTAPEGPNAGVMPRLFPMKRP</sequence>
<feature type="region of interest" description="Disordered" evidence="1">
    <location>
        <begin position="15"/>
        <end position="38"/>
    </location>
</feature>
<evidence type="ECO:0000313" key="2">
    <source>
        <dbReference type="EMBL" id="KUG19901.1"/>
    </source>
</evidence>
<proteinExistence type="predicted"/>
<accession>A0A0W8FG93</accession>
<reference evidence="2" key="1">
    <citation type="journal article" date="2015" name="Proc. Natl. Acad. Sci. U.S.A.">
        <title>Networks of energetic and metabolic interactions define dynamics in microbial communities.</title>
        <authorList>
            <person name="Embree M."/>
            <person name="Liu J.K."/>
            <person name="Al-Bassam M.M."/>
            <person name="Zengler K."/>
        </authorList>
    </citation>
    <scope>NUCLEOTIDE SEQUENCE</scope>
</reference>
<name>A0A0W8FG93_9ZZZZ</name>
<protein>
    <submittedName>
        <fullName evidence="2">Uncharacterized protein</fullName>
    </submittedName>
</protein>
<gene>
    <name evidence="2" type="ORF">ASZ90_010375</name>
</gene>
<organism evidence="2">
    <name type="scientific">hydrocarbon metagenome</name>
    <dbReference type="NCBI Taxonomy" id="938273"/>
    <lineage>
        <taxon>unclassified sequences</taxon>
        <taxon>metagenomes</taxon>
        <taxon>ecological metagenomes</taxon>
    </lineage>
</organism>
<dbReference type="EMBL" id="LNQE01001247">
    <property type="protein sequence ID" value="KUG19901.1"/>
    <property type="molecule type" value="Genomic_DNA"/>
</dbReference>
<evidence type="ECO:0000256" key="1">
    <source>
        <dbReference type="SAM" id="MobiDB-lite"/>
    </source>
</evidence>